<reference evidence="1 2" key="1">
    <citation type="submission" date="2017-01" db="EMBL/GenBank/DDBJ databases">
        <title>Genomic analysis of Xuhuaishuia manganoxidans DY6-4.</title>
        <authorList>
            <person name="Wang X."/>
        </authorList>
    </citation>
    <scope>NUCLEOTIDE SEQUENCE [LARGE SCALE GENOMIC DNA]</scope>
    <source>
        <strain evidence="1 2">DY6-4</strain>
    </source>
</reference>
<protein>
    <recommendedName>
        <fullName evidence="3">Tail protein</fullName>
    </recommendedName>
</protein>
<dbReference type="STRING" id="1267768.BV394_01955"/>
<dbReference type="Pfam" id="PF18906">
    <property type="entry name" value="Phage_tube_2"/>
    <property type="match status" value="1"/>
</dbReference>
<evidence type="ECO:0008006" key="3">
    <source>
        <dbReference type="Google" id="ProtNLM"/>
    </source>
</evidence>
<keyword evidence="2" id="KW-1185">Reference proteome</keyword>
<dbReference type="OrthoDB" id="976200at2"/>
<accession>A0A1U7DFC4</accession>
<evidence type="ECO:0000313" key="2">
    <source>
        <dbReference type="Proteomes" id="UP000187266"/>
    </source>
</evidence>
<dbReference type="InterPro" id="IPR044000">
    <property type="entry name" value="Phage_tube_2"/>
</dbReference>
<evidence type="ECO:0000313" key="1">
    <source>
        <dbReference type="EMBL" id="APX88645.1"/>
    </source>
</evidence>
<gene>
    <name evidence="1" type="ORF">BV394_01955</name>
</gene>
<sequence length="305" mass="31618">MRSAYVAETTAGTIPALPGFTTLHQPARMTAAVEPISGRSLVASGARMGHGIQGISVSGSLESPLIYGVYDTLLATLLQGSWATNVLKDGKAVSTVAIENTLPAGVGGTSTMLRFRGVEATGGTLSLQSKSAAQLSLTLAGMGSDDATTTAITGATYTDPTEADPLSSGTDVGTIAFSGYTLDCMQALEIALTYESREPQNQIGSDDLCGHTRGDLLPELTANILIEGNFLAIYNAIRSRTHAAFSVTVPLGSVSGEKYTMVFPSCHFGMGEIDTSGAQALQKVTILPQYDTTEDAVVKITRAVA</sequence>
<dbReference type="AlphaFoldDB" id="A0A1U7DFC4"/>
<organism evidence="1 2">
    <name type="scientific">Brevirhabdus pacifica</name>
    <dbReference type="NCBI Taxonomy" id="1267768"/>
    <lineage>
        <taxon>Bacteria</taxon>
        <taxon>Pseudomonadati</taxon>
        <taxon>Pseudomonadota</taxon>
        <taxon>Alphaproteobacteria</taxon>
        <taxon>Rhodobacterales</taxon>
        <taxon>Paracoccaceae</taxon>
        <taxon>Brevirhabdus</taxon>
    </lineage>
</organism>
<dbReference type="Proteomes" id="UP000187266">
    <property type="component" value="Chromosome"/>
</dbReference>
<name>A0A1U7DFC4_9RHOB</name>
<dbReference type="EMBL" id="CP019124">
    <property type="protein sequence ID" value="APX88645.1"/>
    <property type="molecule type" value="Genomic_DNA"/>
</dbReference>
<proteinExistence type="predicted"/>